<evidence type="ECO:0000259" key="2">
    <source>
        <dbReference type="Pfam" id="PF00557"/>
    </source>
</evidence>
<dbReference type="Gene3D" id="3.90.230.10">
    <property type="entry name" value="Creatinase/methionine aminopeptidase superfamily"/>
    <property type="match status" value="1"/>
</dbReference>
<dbReference type="Pfam" id="PF00557">
    <property type="entry name" value="Peptidase_M24"/>
    <property type="match status" value="1"/>
</dbReference>
<keyword evidence="4" id="KW-1185">Reference proteome</keyword>
<dbReference type="InterPro" id="IPR000994">
    <property type="entry name" value="Pept_M24"/>
</dbReference>
<accession>A0ABU3A4E3</accession>
<evidence type="ECO:0000313" key="3">
    <source>
        <dbReference type="EMBL" id="MDT0604670.1"/>
    </source>
</evidence>
<organism evidence="3 4">
    <name type="scientific">Thalassotalea castellviae</name>
    <dbReference type="NCBI Taxonomy" id="3075612"/>
    <lineage>
        <taxon>Bacteria</taxon>
        <taxon>Pseudomonadati</taxon>
        <taxon>Pseudomonadota</taxon>
        <taxon>Gammaproteobacteria</taxon>
        <taxon>Alteromonadales</taxon>
        <taxon>Colwelliaceae</taxon>
        <taxon>Thalassotalea</taxon>
    </lineage>
</organism>
<feature type="domain" description="Peptidase M24" evidence="2">
    <location>
        <begin position="223"/>
        <end position="420"/>
    </location>
</feature>
<proteinExistence type="predicted"/>
<comment type="caution">
    <text evidence="3">The sequence shown here is derived from an EMBL/GenBank/DDBJ whole genome shotgun (WGS) entry which is preliminary data.</text>
</comment>
<dbReference type="InterPro" id="IPR036005">
    <property type="entry name" value="Creatinase/aminopeptidase-like"/>
</dbReference>
<feature type="chain" id="PRO_5045213345" evidence="1">
    <location>
        <begin position="21"/>
        <end position="448"/>
    </location>
</feature>
<protein>
    <submittedName>
        <fullName evidence="3">M24 family metallopeptidase</fullName>
    </submittedName>
</protein>
<dbReference type="SUPFAM" id="SSF55920">
    <property type="entry name" value="Creatinase/aminopeptidase"/>
    <property type="match status" value="1"/>
</dbReference>
<sequence>MRIKFIIVMALMLMSFIGKTSDNMNFDNATILTMKQRASFINNNTRERVEQLLPKLMDDSGIDFWLMISREYNEDPILKTLLPAEWLSARRTTMLVFAKNQDKTVSAYAIAPYKIGELFKKAWDKTANPDQWQALLALIKQYDPKTIAINQSQHWAHADGMTATDKEKLFAVLPKQYQTRIVSAEQLGVAWLEQRIPNEMAVYENMVALTHDIIALGFSNKVIEVGKTTTDDLVWWFRDQVRQLRLQTWFHPSVSIQRKENKKFDHVDSFTNGYQTNIIVPGDLLHVDFGIHYLRLNTDIQQHAYVLKENEEQAPEELISAFTLGNKLQDILTNNFKVGRSGNEVLKKSRAQAIAQGLTPTIYTHPIGFHGHGAGTTIGMWDAQQGVSGSGDHPLHANTAYSIELNNTVFLKGWNKEIRIMLEENAFFNGENVQYLDERQTSLHIIQH</sequence>
<feature type="signal peptide" evidence="1">
    <location>
        <begin position="1"/>
        <end position="20"/>
    </location>
</feature>
<dbReference type="RefSeq" id="WP_311583214.1">
    <property type="nucleotide sequence ID" value="NZ_JAVRIF010000008.1"/>
</dbReference>
<dbReference type="EMBL" id="JAVRIF010000008">
    <property type="protein sequence ID" value="MDT0604670.1"/>
    <property type="molecule type" value="Genomic_DNA"/>
</dbReference>
<reference evidence="3 4" key="1">
    <citation type="submission" date="2023-09" db="EMBL/GenBank/DDBJ databases">
        <authorList>
            <person name="Rey-Velasco X."/>
        </authorList>
    </citation>
    <scope>NUCLEOTIDE SEQUENCE [LARGE SCALE GENOMIC DNA]</scope>
    <source>
        <strain evidence="3 4">W431</strain>
    </source>
</reference>
<keyword evidence="1" id="KW-0732">Signal</keyword>
<evidence type="ECO:0000256" key="1">
    <source>
        <dbReference type="SAM" id="SignalP"/>
    </source>
</evidence>
<dbReference type="Proteomes" id="UP001266357">
    <property type="component" value="Unassembled WGS sequence"/>
</dbReference>
<name>A0ABU3A4E3_9GAMM</name>
<evidence type="ECO:0000313" key="4">
    <source>
        <dbReference type="Proteomes" id="UP001266357"/>
    </source>
</evidence>
<gene>
    <name evidence="3" type="ORF">RM573_13755</name>
</gene>